<accession>A0A0D1C429</accession>
<evidence type="ECO:0000313" key="3">
    <source>
        <dbReference type="Proteomes" id="UP000000561"/>
    </source>
</evidence>
<dbReference type="RefSeq" id="XP_011389972.1">
    <property type="nucleotide sequence ID" value="XM_011391670.1"/>
</dbReference>
<dbReference type="EMBL" id="CM003148">
    <property type="protein sequence ID" value="KIS68447.1"/>
    <property type="molecule type" value="Genomic_DNA"/>
</dbReference>
<organism evidence="2 3">
    <name type="scientific">Mycosarcoma maydis</name>
    <name type="common">Corn smut fungus</name>
    <name type="synonym">Ustilago maydis</name>
    <dbReference type="NCBI Taxonomy" id="5270"/>
    <lineage>
        <taxon>Eukaryota</taxon>
        <taxon>Fungi</taxon>
        <taxon>Dikarya</taxon>
        <taxon>Basidiomycota</taxon>
        <taxon>Ustilaginomycotina</taxon>
        <taxon>Ustilaginomycetes</taxon>
        <taxon>Ustilaginales</taxon>
        <taxon>Ustilaginaceae</taxon>
        <taxon>Mycosarcoma</taxon>
    </lineage>
</organism>
<name>A0A0D1C429_MYCMD</name>
<dbReference type="InParanoid" id="A0A0D1C429"/>
<sequence length="235" mass="26062">MSALPCLNDHESKRRVSTGRTRQHAAFAVWNLAEKEGESRMKPNPAKLAQQHLGHDMRTSALRSSLAAATAFESRMAIVASRFTATGKSFPSVPLNRRVSAKPSSILEPGIASERLFGDGLASFKLPLPDSCFASNSTLCVESEIQLGDLAVPEVGESRKRWLIYLNSHESWTKGFGVTRKMRAPGQRIHVVSGFKFAIHLTIATMRIYTAVQPLIEFVIRSWSERLFVLGKPRE</sequence>
<proteinExistence type="predicted"/>
<feature type="region of interest" description="Disordered" evidence="1">
    <location>
        <begin position="1"/>
        <end position="20"/>
    </location>
</feature>
<dbReference type="GeneID" id="23563959"/>
<gene>
    <name evidence="2" type="ORF">UMAG_03535</name>
</gene>
<protein>
    <submittedName>
        <fullName evidence="2">Uncharacterized protein</fullName>
    </submittedName>
</protein>
<dbReference type="AlphaFoldDB" id="A0A0D1C429"/>
<dbReference type="VEuPathDB" id="FungiDB:UMAG_03535"/>
<evidence type="ECO:0000313" key="2">
    <source>
        <dbReference type="EMBL" id="KIS68447.1"/>
    </source>
</evidence>
<keyword evidence="3" id="KW-1185">Reference proteome</keyword>
<dbReference type="KEGG" id="uma:UMAG_03535"/>
<dbReference type="Proteomes" id="UP000000561">
    <property type="component" value="Chromosome 9"/>
</dbReference>
<evidence type="ECO:0000256" key="1">
    <source>
        <dbReference type="SAM" id="MobiDB-lite"/>
    </source>
</evidence>
<reference evidence="2 3" key="1">
    <citation type="journal article" date="2006" name="Nature">
        <title>Insights from the genome of the biotrophic fungal plant pathogen Ustilago maydis.</title>
        <authorList>
            <person name="Kamper J."/>
            <person name="Kahmann R."/>
            <person name="Bolker M."/>
            <person name="Ma L.J."/>
            <person name="Brefort T."/>
            <person name="Saville B.J."/>
            <person name="Banuett F."/>
            <person name="Kronstad J.W."/>
            <person name="Gold S.E."/>
            <person name="Muller O."/>
            <person name="Perlin M.H."/>
            <person name="Wosten H.A."/>
            <person name="de Vries R."/>
            <person name="Ruiz-Herrera J."/>
            <person name="Reynaga-Pena C.G."/>
            <person name="Snetselaar K."/>
            <person name="McCann M."/>
            <person name="Perez-Martin J."/>
            <person name="Feldbrugge M."/>
            <person name="Basse C.W."/>
            <person name="Steinberg G."/>
            <person name="Ibeas J.I."/>
            <person name="Holloman W."/>
            <person name="Guzman P."/>
            <person name="Farman M."/>
            <person name="Stajich J.E."/>
            <person name="Sentandreu R."/>
            <person name="Gonzalez-Prieto J.M."/>
            <person name="Kennell J.C."/>
            <person name="Molina L."/>
            <person name="Schirawski J."/>
            <person name="Mendoza-Mendoza A."/>
            <person name="Greilinger D."/>
            <person name="Munch K."/>
            <person name="Rossel N."/>
            <person name="Scherer M."/>
            <person name="Vranes M."/>
            <person name="Ladendorf O."/>
            <person name="Vincon V."/>
            <person name="Fuchs U."/>
            <person name="Sandrock B."/>
            <person name="Meng S."/>
            <person name="Ho E.C."/>
            <person name="Cahill M.J."/>
            <person name="Boyce K.J."/>
            <person name="Klose J."/>
            <person name="Klosterman S.J."/>
            <person name="Deelstra H.J."/>
            <person name="Ortiz-Castellanos L."/>
            <person name="Li W."/>
            <person name="Sanchez-Alonso P."/>
            <person name="Schreier P.H."/>
            <person name="Hauser-Hahn I."/>
            <person name="Vaupel M."/>
            <person name="Koopmann E."/>
            <person name="Friedrich G."/>
            <person name="Voss H."/>
            <person name="Schluter T."/>
            <person name="Margolis J."/>
            <person name="Platt D."/>
            <person name="Swimmer C."/>
            <person name="Gnirke A."/>
            <person name="Chen F."/>
            <person name="Vysotskaia V."/>
            <person name="Mannhaupt G."/>
            <person name="Guldener U."/>
            <person name="Munsterkotter M."/>
            <person name="Haase D."/>
            <person name="Oesterheld M."/>
            <person name="Mewes H.W."/>
            <person name="Mauceli E.W."/>
            <person name="DeCaprio D."/>
            <person name="Wade C.M."/>
            <person name="Butler J."/>
            <person name="Young S."/>
            <person name="Jaffe D.B."/>
            <person name="Calvo S."/>
            <person name="Nusbaum C."/>
            <person name="Galagan J."/>
            <person name="Birren B.W."/>
        </authorList>
    </citation>
    <scope>NUCLEOTIDE SEQUENCE [LARGE SCALE GENOMIC DNA]</scope>
    <source>
        <strain evidence="3">DSM 14603 / FGSC 9021 / UM521</strain>
    </source>
</reference>